<dbReference type="Gene3D" id="3.30.70.1280">
    <property type="entry name" value="SP0830-like domains"/>
    <property type="match status" value="1"/>
</dbReference>
<dbReference type="InterPro" id="IPR012545">
    <property type="entry name" value="DUF1697"/>
</dbReference>
<protein>
    <submittedName>
        <fullName evidence="1">Uncharacterized protein (DUF1697 family)</fullName>
    </submittedName>
</protein>
<accession>A0A4Q7M6P3</accession>
<organism evidence="1 2">
    <name type="scientific">Xylanimonas ulmi</name>
    <dbReference type="NCBI Taxonomy" id="228973"/>
    <lineage>
        <taxon>Bacteria</taxon>
        <taxon>Bacillati</taxon>
        <taxon>Actinomycetota</taxon>
        <taxon>Actinomycetes</taxon>
        <taxon>Micrococcales</taxon>
        <taxon>Promicromonosporaceae</taxon>
        <taxon>Xylanimonas</taxon>
    </lineage>
</organism>
<evidence type="ECO:0000313" key="1">
    <source>
        <dbReference type="EMBL" id="RZS62753.1"/>
    </source>
</evidence>
<dbReference type="PANTHER" id="PTHR36439:SF1">
    <property type="entry name" value="DUF1697 DOMAIN-CONTAINING PROTEIN"/>
    <property type="match status" value="1"/>
</dbReference>
<gene>
    <name evidence="1" type="ORF">EV386_3101</name>
</gene>
<dbReference type="AlphaFoldDB" id="A0A4Q7M6P3"/>
<dbReference type="PANTHER" id="PTHR36439">
    <property type="entry name" value="BLL4334 PROTEIN"/>
    <property type="match status" value="1"/>
</dbReference>
<dbReference type="Proteomes" id="UP000293852">
    <property type="component" value="Unassembled WGS sequence"/>
</dbReference>
<sequence>MSTHIALLRAVNVGGTGKLPMADLRRLAQDVGFTGVETYIASGNLLLESDDEEATVGRRLERALGAYAGRPVGVLVRSPGELRRVLDANPFDEAPGNRVAVVFLPGAAPSDALDTVSRADDGEVVHLGERVLYVHYPNGMGRSRLRVPAAAQGTARNVNTVARLVALAEARTPG</sequence>
<comment type="caution">
    <text evidence="1">The sequence shown here is derived from an EMBL/GenBank/DDBJ whole genome shotgun (WGS) entry which is preliminary data.</text>
</comment>
<evidence type="ECO:0000313" key="2">
    <source>
        <dbReference type="Proteomes" id="UP000293852"/>
    </source>
</evidence>
<reference evidence="1 2" key="1">
    <citation type="submission" date="2019-02" db="EMBL/GenBank/DDBJ databases">
        <title>Sequencing the genomes of 1000 actinobacteria strains.</title>
        <authorList>
            <person name="Klenk H.-P."/>
        </authorList>
    </citation>
    <scope>NUCLEOTIDE SEQUENCE [LARGE SCALE GENOMIC DNA]</scope>
    <source>
        <strain evidence="1 2">DSM 16932</strain>
    </source>
</reference>
<dbReference type="RefSeq" id="WP_130416210.1">
    <property type="nucleotide sequence ID" value="NZ_SGWX01000001.1"/>
</dbReference>
<dbReference type="PIRSF" id="PIRSF008502">
    <property type="entry name" value="UCP008502"/>
    <property type="match status" value="1"/>
</dbReference>
<proteinExistence type="predicted"/>
<dbReference type="OrthoDB" id="9806494at2"/>
<dbReference type="Pfam" id="PF08002">
    <property type="entry name" value="DUF1697"/>
    <property type="match status" value="1"/>
</dbReference>
<dbReference type="EMBL" id="SGWX01000001">
    <property type="protein sequence ID" value="RZS62753.1"/>
    <property type="molecule type" value="Genomic_DNA"/>
</dbReference>
<name>A0A4Q7M6P3_9MICO</name>
<dbReference type="SUPFAM" id="SSF160379">
    <property type="entry name" value="SP0830-like"/>
    <property type="match status" value="1"/>
</dbReference>
<keyword evidence="2" id="KW-1185">Reference proteome</keyword>